<reference evidence="2 3" key="1">
    <citation type="journal article" date="2023" name="ISME J.">
        <title>Thermophilic Dehalococcoidia with unusual traits shed light on an unexpected past.</title>
        <authorList>
            <person name="Palmer M."/>
            <person name="Covington J.K."/>
            <person name="Zhou E.M."/>
            <person name="Thomas S.C."/>
            <person name="Habib N."/>
            <person name="Seymour C.O."/>
            <person name="Lai D."/>
            <person name="Johnston J."/>
            <person name="Hashimi A."/>
            <person name="Jiao J.Y."/>
            <person name="Muok A.R."/>
            <person name="Liu L."/>
            <person name="Xian W.D."/>
            <person name="Zhi X.Y."/>
            <person name="Li M.M."/>
            <person name="Silva L.P."/>
            <person name="Bowen B.P."/>
            <person name="Louie K."/>
            <person name="Briegel A."/>
            <person name="Pett-Ridge J."/>
            <person name="Weber P.K."/>
            <person name="Tocheva E.I."/>
            <person name="Woyke T."/>
            <person name="Northen T.R."/>
            <person name="Mayali X."/>
            <person name="Li W.J."/>
            <person name="Hedlund B.P."/>
        </authorList>
    </citation>
    <scope>NUCLEOTIDE SEQUENCE [LARGE SCALE GENOMIC DNA]</scope>
    <source>
        <strain evidence="2 3">YIM 72310</strain>
    </source>
</reference>
<name>A0ABY7M4Y3_9CHLR</name>
<feature type="compositionally biased region" description="Low complexity" evidence="1">
    <location>
        <begin position="214"/>
        <end position="247"/>
    </location>
</feature>
<proteinExistence type="predicted"/>
<dbReference type="Proteomes" id="UP001212803">
    <property type="component" value="Chromosome"/>
</dbReference>
<gene>
    <name evidence="2" type="ORF">O0235_08535</name>
</gene>
<accession>A0ABY7M4Y3</accession>
<keyword evidence="3" id="KW-1185">Reference proteome</keyword>
<organism evidence="2 3">
    <name type="scientific">Tepidiforma flava</name>
    <dbReference type="NCBI Taxonomy" id="3004094"/>
    <lineage>
        <taxon>Bacteria</taxon>
        <taxon>Bacillati</taxon>
        <taxon>Chloroflexota</taxon>
        <taxon>Tepidiformia</taxon>
        <taxon>Tepidiformales</taxon>
        <taxon>Tepidiformaceae</taxon>
        <taxon>Tepidiforma</taxon>
    </lineage>
</organism>
<feature type="region of interest" description="Disordered" evidence="1">
    <location>
        <begin position="200"/>
        <end position="260"/>
    </location>
</feature>
<sequence>MKVLRITNSNDVTPGATTSRPALIASVLEARFGEPVEMVVKTAWPNDRMPAIVGKWLDEERPDIVWLGINPFWFNYPSVPLRLRRKLGPLGDRLARLGLDAAANPVIGPSRPFRLARNLLLRTVGGDYHFEPEEVLPRIEASIRRILRQEGVVLAVWGPFGRSRWSVTRAQAAAEQRRQAAVVAALERLARDLHFAYAGPARPSTSAAKRRSWRPTASTSAAATKPSPSSATPPFSSRSSKRSAAPSPDTPELAPKPQPC</sequence>
<evidence type="ECO:0000313" key="2">
    <source>
        <dbReference type="EMBL" id="WBL34841.1"/>
    </source>
</evidence>
<evidence type="ECO:0000313" key="3">
    <source>
        <dbReference type="Proteomes" id="UP001212803"/>
    </source>
</evidence>
<dbReference type="RefSeq" id="WP_270055369.1">
    <property type="nucleotide sequence ID" value="NZ_CP115149.1"/>
</dbReference>
<evidence type="ECO:0000256" key="1">
    <source>
        <dbReference type="SAM" id="MobiDB-lite"/>
    </source>
</evidence>
<protein>
    <submittedName>
        <fullName evidence="2">Uncharacterized protein</fullName>
    </submittedName>
</protein>
<dbReference type="EMBL" id="CP115149">
    <property type="protein sequence ID" value="WBL34841.1"/>
    <property type="molecule type" value="Genomic_DNA"/>
</dbReference>